<comment type="caution">
    <text evidence="2">The sequence shown here is derived from an EMBL/GenBank/DDBJ whole genome shotgun (WGS) entry which is preliminary data.</text>
</comment>
<evidence type="ECO:0000259" key="1">
    <source>
        <dbReference type="Pfam" id="PF26343"/>
    </source>
</evidence>
<dbReference type="InterPro" id="IPR029060">
    <property type="entry name" value="PIN-like_dom_sf"/>
</dbReference>
<dbReference type="AlphaFoldDB" id="E6K2J4"/>
<organism evidence="2 3">
    <name type="scientific">Parascardovia denticolens DSM 10105 = JCM 12538</name>
    <dbReference type="NCBI Taxonomy" id="864564"/>
    <lineage>
        <taxon>Bacteria</taxon>
        <taxon>Bacillati</taxon>
        <taxon>Actinomycetota</taxon>
        <taxon>Actinomycetes</taxon>
        <taxon>Bifidobacteriales</taxon>
        <taxon>Bifidobacteriaceae</taxon>
        <taxon>Parascardovia</taxon>
    </lineage>
</organism>
<dbReference type="Pfam" id="PF26343">
    <property type="entry name" value="VapC50_C"/>
    <property type="match status" value="1"/>
</dbReference>
<name>E6K2J4_PARDN</name>
<evidence type="ECO:0000313" key="2">
    <source>
        <dbReference type="EMBL" id="EFT82982.1"/>
    </source>
</evidence>
<sequence length="160" mass="18439">MFQPYWFRGVLEELERVLEPRIGEKQVSKRIATMEGCFPDACVTNYESLTSMMTCDPNDRHILAAAVASPAYTLVTFNLKDFPESSYRPYQIEIKDPDCFLCDLLDLHHSEVATIAWDLMNSYKKPPVDINEYLGILRRSALPQFSQEIGKALRDFSQHQ</sequence>
<reference evidence="2 3" key="1">
    <citation type="submission" date="2010-12" db="EMBL/GenBank/DDBJ databases">
        <authorList>
            <person name="Muzny D."/>
            <person name="Qin X."/>
            <person name="Buhay C."/>
            <person name="Dugan-Rocha S."/>
            <person name="Ding Y."/>
            <person name="Chen G."/>
            <person name="Hawes A."/>
            <person name="Holder M."/>
            <person name="Jhangiani S."/>
            <person name="Johnson A."/>
            <person name="Khan Z."/>
            <person name="Li Z."/>
            <person name="Liu W."/>
            <person name="Liu X."/>
            <person name="Perez L."/>
            <person name="Shen H."/>
            <person name="Wang Q."/>
            <person name="Watt J."/>
            <person name="Xi L."/>
            <person name="Xin Y."/>
            <person name="Zhou J."/>
            <person name="Deng J."/>
            <person name="Jiang H."/>
            <person name="Liu Y."/>
            <person name="Qu J."/>
            <person name="Song X.-Z."/>
            <person name="Zhang L."/>
            <person name="Villasana D."/>
            <person name="Johnson A."/>
            <person name="Liu J."/>
            <person name="Liyanage D."/>
            <person name="Lorensuhewa L."/>
            <person name="Robinson T."/>
            <person name="Song A."/>
            <person name="Song B.-B."/>
            <person name="Dinh H."/>
            <person name="Thornton R."/>
            <person name="Coyle M."/>
            <person name="Francisco L."/>
            <person name="Jackson L."/>
            <person name="Javaid M."/>
            <person name="Korchina V."/>
            <person name="Kovar C."/>
            <person name="Mata R."/>
            <person name="Mathew T."/>
            <person name="Ngo R."/>
            <person name="Nguyen L."/>
            <person name="Nguyen N."/>
            <person name="Okwuonu G."/>
            <person name="Ongeri F."/>
            <person name="Pham C."/>
            <person name="Simmons D."/>
            <person name="Wilczek-Boney K."/>
            <person name="Hale W."/>
            <person name="Jakkamsetti A."/>
            <person name="Pham P."/>
            <person name="Ruth R."/>
            <person name="San Lucas F."/>
            <person name="Warren J."/>
            <person name="Zhang J."/>
            <person name="Zhao Z."/>
            <person name="Zhou C."/>
            <person name="Zhu D."/>
            <person name="Lee S."/>
            <person name="Bess C."/>
            <person name="Blankenburg K."/>
            <person name="Forbes L."/>
            <person name="Fu Q."/>
            <person name="Gubbala S."/>
            <person name="Hirani K."/>
            <person name="Jayaseelan J.C."/>
            <person name="Lara F."/>
            <person name="Munidasa M."/>
            <person name="Palculict T."/>
            <person name="Patil S."/>
            <person name="Pu L.-L."/>
            <person name="Saada N."/>
            <person name="Tang L."/>
            <person name="Weissenberger G."/>
            <person name="Zhu Y."/>
            <person name="Hemphill L."/>
            <person name="Shang Y."/>
            <person name="Youmans B."/>
            <person name="Ayvaz T."/>
            <person name="Ross M."/>
            <person name="Santibanez J."/>
            <person name="Aqrawi P."/>
            <person name="Gross S."/>
            <person name="Joshi V."/>
            <person name="Fowler G."/>
            <person name="Nazareth L."/>
            <person name="Reid J."/>
            <person name="Worley K."/>
            <person name="Petrosino J."/>
            <person name="Highlander S."/>
            <person name="Gibbs R."/>
        </authorList>
    </citation>
    <scope>NUCLEOTIDE SEQUENCE [LARGE SCALE GENOMIC DNA]</scope>
    <source>
        <strain evidence="2 3">DSM 10105</strain>
    </source>
</reference>
<dbReference type="HOGENOM" id="CLU_096418_0_1_11"/>
<proteinExistence type="predicted"/>
<accession>E6K2J4</accession>
<dbReference type="Proteomes" id="UP000004946">
    <property type="component" value="Chromosome"/>
</dbReference>
<protein>
    <submittedName>
        <fullName evidence="2">Toxin-antitoxin system, toxin component, PIN family</fullName>
    </submittedName>
</protein>
<dbReference type="EMBL" id="AEON01000002">
    <property type="protein sequence ID" value="EFT82982.1"/>
    <property type="molecule type" value="Genomic_DNA"/>
</dbReference>
<dbReference type="InterPro" id="IPR058652">
    <property type="entry name" value="VapC50_C"/>
</dbReference>
<dbReference type="eggNOG" id="COG1569">
    <property type="taxonomic scope" value="Bacteria"/>
</dbReference>
<keyword evidence="3" id="KW-1185">Reference proteome</keyword>
<feature type="domain" description="VapC50 C-terminal" evidence="1">
    <location>
        <begin position="97"/>
        <end position="149"/>
    </location>
</feature>
<gene>
    <name evidence="2" type="ORF">HMPREF0620_1667</name>
</gene>
<dbReference type="SUPFAM" id="SSF88723">
    <property type="entry name" value="PIN domain-like"/>
    <property type="match status" value="1"/>
</dbReference>
<evidence type="ECO:0000313" key="3">
    <source>
        <dbReference type="Proteomes" id="UP000004946"/>
    </source>
</evidence>